<accession>A0ABR1HXS6</accession>
<evidence type="ECO:0000313" key="2">
    <source>
        <dbReference type="EMBL" id="KAK7426085.1"/>
    </source>
</evidence>
<organism evidence="2 3">
    <name type="scientific">Neonectria magnoliae</name>
    <dbReference type="NCBI Taxonomy" id="2732573"/>
    <lineage>
        <taxon>Eukaryota</taxon>
        <taxon>Fungi</taxon>
        <taxon>Dikarya</taxon>
        <taxon>Ascomycota</taxon>
        <taxon>Pezizomycotina</taxon>
        <taxon>Sordariomycetes</taxon>
        <taxon>Hypocreomycetidae</taxon>
        <taxon>Hypocreales</taxon>
        <taxon>Nectriaceae</taxon>
        <taxon>Neonectria</taxon>
    </lineage>
</organism>
<sequence>MFPLPVTAMFSGDLAYIRPPRRRASTPNTIEMRSWAEIERRRSEETAASRAKAHRTKRLNASVVMETRRVRWTVRSLSSTQEQRGRDLVSLDVPTTNAAEHARHQDQ</sequence>
<gene>
    <name evidence="2" type="ORF">QQZ08_007395</name>
</gene>
<comment type="caution">
    <text evidence="2">The sequence shown here is derived from an EMBL/GenBank/DDBJ whole genome shotgun (WGS) entry which is preliminary data.</text>
</comment>
<dbReference type="Proteomes" id="UP001498421">
    <property type="component" value="Unassembled WGS sequence"/>
</dbReference>
<evidence type="ECO:0008006" key="4">
    <source>
        <dbReference type="Google" id="ProtNLM"/>
    </source>
</evidence>
<keyword evidence="3" id="KW-1185">Reference proteome</keyword>
<reference evidence="2 3" key="1">
    <citation type="journal article" date="2025" name="Microbiol. Resour. Announc.">
        <title>Draft genome sequences for Neonectria magnoliae and Neonectria punicea, canker pathogens of Liriodendron tulipifera and Acer saccharum in West Virginia.</title>
        <authorList>
            <person name="Petronek H.M."/>
            <person name="Kasson M.T."/>
            <person name="Metheny A.M."/>
            <person name="Stauder C.M."/>
            <person name="Lovett B."/>
            <person name="Lynch S.C."/>
            <person name="Garnas J.R."/>
            <person name="Kasson L.R."/>
            <person name="Stajich J.E."/>
        </authorList>
    </citation>
    <scope>NUCLEOTIDE SEQUENCE [LARGE SCALE GENOMIC DNA]</scope>
    <source>
        <strain evidence="2 3">NRRL 64651</strain>
    </source>
</reference>
<protein>
    <recommendedName>
        <fullName evidence="4">BZIP domain-containing protein</fullName>
    </recommendedName>
</protein>
<proteinExistence type="predicted"/>
<feature type="region of interest" description="Disordered" evidence="1">
    <location>
        <begin position="76"/>
        <end position="107"/>
    </location>
</feature>
<dbReference type="EMBL" id="JAZAVK010000071">
    <property type="protein sequence ID" value="KAK7426085.1"/>
    <property type="molecule type" value="Genomic_DNA"/>
</dbReference>
<evidence type="ECO:0000313" key="3">
    <source>
        <dbReference type="Proteomes" id="UP001498421"/>
    </source>
</evidence>
<evidence type="ECO:0000256" key="1">
    <source>
        <dbReference type="SAM" id="MobiDB-lite"/>
    </source>
</evidence>
<name>A0ABR1HXS6_9HYPO</name>